<reference evidence="1" key="1">
    <citation type="submission" date="2023-04" db="EMBL/GenBank/DDBJ databases">
        <title>Draft Genome sequencing of Naganishia species isolated from polar environments using Oxford Nanopore Technology.</title>
        <authorList>
            <person name="Leo P."/>
            <person name="Venkateswaran K."/>
        </authorList>
    </citation>
    <scope>NUCLEOTIDE SEQUENCE</scope>
    <source>
        <strain evidence="1">MNA-CCFEE 5423</strain>
    </source>
</reference>
<name>A0ACC2VU75_9TREE</name>
<protein>
    <submittedName>
        <fullName evidence="1">Uncharacterized protein</fullName>
    </submittedName>
</protein>
<proteinExistence type="predicted"/>
<comment type="caution">
    <text evidence="1">The sequence shown here is derived from an EMBL/GenBank/DDBJ whole genome shotgun (WGS) entry which is preliminary data.</text>
</comment>
<keyword evidence="2" id="KW-1185">Reference proteome</keyword>
<evidence type="ECO:0000313" key="2">
    <source>
        <dbReference type="Proteomes" id="UP001227268"/>
    </source>
</evidence>
<accession>A0ACC2VU75</accession>
<dbReference type="EMBL" id="JASBWT010000008">
    <property type="protein sequence ID" value="KAJ9102405.1"/>
    <property type="molecule type" value="Genomic_DNA"/>
</dbReference>
<organism evidence="1 2">
    <name type="scientific">Naganishia friedmannii</name>
    <dbReference type="NCBI Taxonomy" id="89922"/>
    <lineage>
        <taxon>Eukaryota</taxon>
        <taxon>Fungi</taxon>
        <taxon>Dikarya</taxon>
        <taxon>Basidiomycota</taxon>
        <taxon>Agaricomycotina</taxon>
        <taxon>Tremellomycetes</taxon>
        <taxon>Filobasidiales</taxon>
        <taxon>Filobasidiaceae</taxon>
        <taxon>Naganishia</taxon>
    </lineage>
</organism>
<evidence type="ECO:0000313" key="1">
    <source>
        <dbReference type="EMBL" id="KAJ9102405.1"/>
    </source>
</evidence>
<dbReference type="Proteomes" id="UP001227268">
    <property type="component" value="Unassembled WGS sequence"/>
</dbReference>
<sequence>MVNPPTTSNLYGQDRRTPHYRVMQAKALGASLADYRVDAIFASNLLRAAWTAQQIQKHQPPPPPPLTYSPLLQEQNFGKAERQPFAAHKGLTGFYREPGRQFKFDRGESLDDVRTRAEKAIAQYIEPIFERSRGKRGEDAPHIFVVAHGIFNSEFLGALLARRPPSFTHVSWRGSGMTNTGWTRLEVGYADEFPDEEQEAGEENVGTGTAKPTSDNAETTRSGEDTTQPTAVPAHAPNLTRTTTATSTRSTASTRSASTQKKEVAHLKVKILTTNVTTHLDGVKRQQGGIGSGAHDDKQKDIRSFFAGGG</sequence>
<gene>
    <name evidence="1" type="ORF">QFC21_002805</name>
</gene>